<feature type="domain" description="3'-5' exoribonuclease Rv2179c-like" evidence="1">
    <location>
        <begin position="2"/>
        <end position="165"/>
    </location>
</feature>
<accession>A0A977PR22</accession>
<dbReference type="SUPFAM" id="SSF53098">
    <property type="entry name" value="Ribonuclease H-like"/>
    <property type="match status" value="1"/>
</dbReference>
<reference evidence="2" key="1">
    <citation type="submission" date="2022-08" db="EMBL/GenBank/DDBJ databases">
        <authorList>
            <person name="Abuwarda M.A."/>
            <person name="Alvarez A."/>
            <person name="Batteikh M."/>
            <person name="Baughman A.P."/>
            <person name="Chavez V."/>
            <person name="Cheng C."/>
            <person name="Cosentino E.J."/>
            <person name="Di Blasi D.L."/>
            <person name="Dooley N.L."/>
            <person name="Empson B.M."/>
            <person name="Erfanian K."/>
            <person name="Esparza P.D."/>
            <person name="Fleming H.S."/>
            <person name="Ghannam M.S."/>
            <person name="Gibbons A.C."/>
            <person name="Gonzalez C."/>
            <person name="Huq N.E."/>
            <person name="Jin K."/>
            <person name="Kamarzar M."/>
            <person name="Khaine A."/>
            <person name="Krug K.R."/>
            <person name="Lee A."/>
            <person name="Liao S."/>
            <person name="Light I."/>
            <person name="Ma Y."/>
            <person name="Magaling J.M."/>
            <person name="McLinden K.C."/>
            <person name="Melkote A."/>
            <person name="Montoya Serpas C.A."/>
            <person name="Niazmandi K."/>
            <person name="Ostroske E.C."/>
            <person name="Paek B.H."/>
            <person name="Rajiv S."/>
            <person name="Santos C.E."/>
            <person name="Semaan S.A."/>
            <person name="Senthilvelan J."/>
            <person name="Sheppy T.E."/>
            <person name="Stephenson J.C."/>
            <person name="Tenney M.E."/>
            <person name="Teoh N."/>
            <person name="Thorp J.P."/>
            <person name="Turon Font G."/>
            <person name="Uvarov E.V."/>
            <person name="Verpukhovskiy P."/>
            <person name="Wang J."/>
            <person name="Whang A.Y."/>
            <person name="Wright N.E."/>
            <person name="Wu M."/>
            <person name="Zhuang C."/>
            <person name="Bruns J.A."/>
            <person name="Chai A.E."/>
            <person name="Parikh H."/>
            <person name="Zorawik M."/>
            <person name="Garza D.R."/>
            <person name="Ngo R.T."/>
            <person name="Reddi K."/>
            <person name="Garcia-Vedrenne A.E."/>
            <person name="Freise A.C."/>
            <person name="Balish M.F."/>
            <person name="Garlena R.A."/>
            <person name="Russell D.A."/>
            <person name="Jacobs-Sera D."/>
            <person name="Hatfull G.F."/>
        </authorList>
    </citation>
    <scope>NUCLEOTIDE SEQUENCE</scope>
</reference>
<keyword evidence="3" id="KW-1185">Reference proteome</keyword>
<dbReference type="Pfam" id="PF16473">
    <property type="entry name" value="Rv2179c-like"/>
    <property type="match status" value="1"/>
</dbReference>
<gene>
    <name evidence="2" type="primary">71</name>
    <name evidence="2" type="ORF">SEA_OBLADI_71</name>
</gene>
<protein>
    <submittedName>
        <fullName evidence="2">DnaQ-like DNA polymerase III subunit</fullName>
    </submittedName>
</protein>
<organism evidence="2 3">
    <name type="scientific">Gordonia phage ObLaDi</name>
    <dbReference type="NCBI Taxonomy" id="2978487"/>
    <lineage>
        <taxon>Viruses</taxon>
        <taxon>Duplodnaviria</taxon>
        <taxon>Heunggongvirae</taxon>
        <taxon>Uroviricota</taxon>
        <taxon>Caudoviricetes</taxon>
        <taxon>Kruegerviridae</taxon>
        <taxon>Cafassovirus</taxon>
        <taxon>Cafassovirus obladi</taxon>
    </lineage>
</organism>
<evidence type="ECO:0000313" key="2">
    <source>
        <dbReference type="EMBL" id="UXE03794.1"/>
    </source>
</evidence>
<sequence>MKYWYDTEFHEDGETIELISIGIVAEDGREYYAVNADLRVHRLRRNDWLMANVWPHLPTRPPGGGFTVETLDYEAAEVKPKDRIATEVRDFLLAETAPELWAWYGAYDHVALAQLFGRMIDLPAGIPMWTNDLRQEQHRLGDPPMPAQPGGEHNALADARHLRTMHARLSAYSRIRR</sequence>
<dbReference type="InterPro" id="IPR033390">
    <property type="entry name" value="Rv2179c-like"/>
</dbReference>
<dbReference type="Proteomes" id="UP001064297">
    <property type="component" value="Segment"/>
</dbReference>
<dbReference type="Gene3D" id="3.30.420.10">
    <property type="entry name" value="Ribonuclease H-like superfamily/Ribonuclease H"/>
    <property type="match status" value="1"/>
</dbReference>
<dbReference type="EMBL" id="OP297535">
    <property type="protein sequence ID" value="UXE03794.1"/>
    <property type="molecule type" value="Genomic_DNA"/>
</dbReference>
<dbReference type="InterPro" id="IPR036397">
    <property type="entry name" value="RNaseH_sf"/>
</dbReference>
<name>A0A977PR22_9CAUD</name>
<proteinExistence type="predicted"/>
<dbReference type="GO" id="GO:0003676">
    <property type="term" value="F:nucleic acid binding"/>
    <property type="evidence" value="ECO:0007669"/>
    <property type="project" value="InterPro"/>
</dbReference>
<evidence type="ECO:0000313" key="3">
    <source>
        <dbReference type="Proteomes" id="UP001064297"/>
    </source>
</evidence>
<evidence type="ECO:0000259" key="1">
    <source>
        <dbReference type="Pfam" id="PF16473"/>
    </source>
</evidence>
<dbReference type="InterPro" id="IPR012337">
    <property type="entry name" value="RNaseH-like_sf"/>
</dbReference>